<reference evidence="1 2" key="1">
    <citation type="journal article" date="2023" name="Sci. Data">
        <title>Genome assembly of the Korean intertidal mud-creeper Batillaria attramentaria.</title>
        <authorList>
            <person name="Patra A.K."/>
            <person name="Ho P.T."/>
            <person name="Jun S."/>
            <person name="Lee S.J."/>
            <person name="Kim Y."/>
            <person name="Won Y.J."/>
        </authorList>
    </citation>
    <scope>NUCLEOTIDE SEQUENCE [LARGE SCALE GENOMIC DNA]</scope>
    <source>
        <strain evidence="1">Wonlab-2016</strain>
    </source>
</reference>
<protein>
    <submittedName>
        <fullName evidence="1">Uncharacterized protein</fullName>
    </submittedName>
</protein>
<gene>
    <name evidence="1" type="ORF">BaRGS_00012339</name>
</gene>
<evidence type="ECO:0000313" key="1">
    <source>
        <dbReference type="EMBL" id="KAK7496417.1"/>
    </source>
</evidence>
<proteinExistence type="predicted"/>
<comment type="caution">
    <text evidence="1">The sequence shown here is derived from an EMBL/GenBank/DDBJ whole genome shotgun (WGS) entry which is preliminary data.</text>
</comment>
<dbReference type="EMBL" id="JACVVK020000067">
    <property type="protein sequence ID" value="KAK7496417.1"/>
    <property type="molecule type" value="Genomic_DNA"/>
</dbReference>
<accession>A0ABD0LAK2</accession>
<evidence type="ECO:0000313" key="2">
    <source>
        <dbReference type="Proteomes" id="UP001519460"/>
    </source>
</evidence>
<keyword evidence="2" id="KW-1185">Reference proteome</keyword>
<sequence>MWFANNTSIGQLRWDKQLRIAQPCIYIALRCSMFYAGDYSGISGVDRRGSRRDRRDDDYPNISQTKKYCTLATDLTQHCTPPWRFCYGTIVQFYKKRT</sequence>
<dbReference type="Proteomes" id="UP001519460">
    <property type="component" value="Unassembled WGS sequence"/>
</dbReference>
<dbReference type="AlphaFoldDB" id="A0ABD0LAK2"/>
<name>A0ABD0LAK2_9CAEN</name>
<organism evidence="1 2">
    <name type="scientific">Batillaria attramentaria</name>
    <dbReference type="NCBI Taxonomy" id="370345"/>
    <lineage>
        <taxon>Eukaryota</taxon>
        <taxon>Metazoa</taxon>
        <taxon>Spiralia</taxon>
        <taxon>Lophotrochozoa</taxon>
        <taxon>Mollusca</taxon>
        <taxon>Gastropoda</taxon>
        <taxon>Caenogastropoda</taxon>
        <taxon>Sorbeoconcha</taxon>
        <taxon>Cerithioidea</taxon>
        <taxon>Batillariidae</taxon>
        <taxon>Batillaria</taxon>
    </lineage>
</organism>